<feature type="region of interest" description="Disordered" evidence="1">
    <location>
        <begin position="1"/>
        <end position="25"/>
    </location>
</feature>
<feature type="domain" description="Sulfatase-modifying factor enzyme-like" evidence="3">
    <location>
        <begin position="453"/>
        <end position="691"/>
    </location>
</feature>
<evidence type="ECO:0000256" key="1">
    <source>
        <dbReference type="SAM" id="MobiDB-lite"/>
    </source>
</evidence>
<dbReference type="EMBL" id="UOFW01000252">
    <property type="protein sequence ID" value="VAX08955.1"/>
    <property type="molecule type" value="Genomic_DNA"/>
</dbReference>
<dbReference type="SUPFAM" id="SSF56436">
    <property type="entry name" value="C-type lectin-like"/>
    <property type="match status" value="1"/>
</dbReference>
<dbReference type="InterPro" id="IPR042095">
    <property type="entry name" value="SUMF_sf"/>
</dbReference>
<dbReference type="Gene3D" id="2.60.40.1120">
    <property type="entry name" value="Carboxypeptidase-like, regulatory domain"/>
    <property type="match status" value="1"/>
</dbReference>
<dbReference type="InterPro" id="IPR005532">
    <property type="entry name" value="SUMF_dom"/>
</dbReference>
<evidence type="ECO:0000313" key="5">
    <source>
        <dbReference type="EMBL" id="VAX08955.1"/>
    </source>
</evidence>
<sequence length="699" mass="77066">MTQKPKSLKDLKKKNPKANDAQISGKEMHSAIGSAKGNRTKGLIGGLGTAVALLLISAFFYIYSQGMTVKISPDEAAFSGYVTLESGAGWVSDGGQIYVLGSNYRISVHAKDFTSQVIDITPATAISFLEVMLRPKPASISIATDPVQDGTKWILNNKLVSTRADFQKELEPGEYQLGIDHPHFEPVIRPLTLERAQEMTLTVPLSRIQGQINLRSMPVNASVTIDGGPPIMLPYAGLLAGGKHVIQIQAPGYMPISDQVDMINTQKLIQRNYRLRPMQSGVMITAKPDFAQITLDGRSVNNGSVTTINANQNYHIDVSQKGYNSEKRTVRVSPGQTQELDFRLKPAMGQVNFIAKPRAADVLINGENRGKAPLTLKLQALPTRVEFTRPGYRTSTTTITPAANRPTTISLTLRTELDARLRELPPYMTDSAGVELLRFKPDQKSFFIGAPRSEIGQLANEILRQVQLTKYFYAGKYEITVGQFLKFQPNFGGGQGKNMPVTGVTWTQAAQFSNWLSQKENLTAFYQINHNQVVGYNIYADGYRLPSEAEWEWLARKSRRPELTKYTWGNKKVITSSSGNLADESAKGSVPTYIARYDDKYALIAPIGSFPAERSGLHDMSGNVREWVNDRYSLAVPMKGKVAVNSFGPSIGEGNVVKGSGFRSASLTDLRAARRHQEPSASNDIGFRVVRYVYGAEDR</sequence>
<keyword evidence="2" id="KW-0812">Transmembrane</keyword>
<accession>A0A3B1BRK7</accession>
<reference evidence="5" key="1">
    <citation type="submission" date="2018-06" db="EMBL/GenBank/DDBJ databases">
        <authorList>
            <person name="Zhirakovskaya E."/>
        </authorList>
    </citation>
    <scope>NUCLEOTIDE SEQUENCE</scope>
</reference>
<organism evidence="5">
    <name type="scientific">hydrothermal vent metagenome</name>
    <dbReference type="NCBI Taxonomy" id="652676"/>
    <lineage>
        <taxon>unclassified sequences</taxon>
        <taxon>metagenomes</taxon>
        <taxon>ecological metagenomes</taxon>
    </lineage>
</organism>
<proteinExistence type="predicted"/>
<dbReference type="Gene3D" id="3.90.1580.10">
    <property type="entry name" value="paralog of FGE (formylglycine-generating enzyme)"/>
    <property type="match status" value="1"/>
</dbReference>
<dbReference type="InterPro" id="IPR051043">
    <property type="entry name" value="Sulfatase_Mod_Factor_Kinase"/>
</dbReference>
<evidence type="ECO:0000256" key="2">
    <source>
        <dbReference type="SAM" id="Phobius"/>
    </source>
</evidence>
<feature type="domain" description="PEGA" evidence="4">
    <location>
        <begin position="210"/>
        <end position="277"/>
    </location>
</feature>
<feature type="domain" description="PEGA" evidence="4">
    <location>
        <begin position="356"/>
        <end position="415"/>
    </location>
</feature>
<evidence type="ECO:0008006" key="6">
    <source>
        <dbReference type="Google" id="ProtNLM"/>
    </source>
</evidence>
<dbReference type="Pfam" id="PF08308">
    <property type="entry name" value="PEGA"/>
    <property type="match status" value="3"/>
</dbReference>
<keyword evidence="2" id="KW-1133">Transmembrane helix</keyword>
<evidence type="ECO:0000259" key="4">
    <source>
        <dbReference type="Pfam" id="PF08308"/>
    </source>
</evidence>
<name>A0A3B1BRK7_9ZZZZ</name>
<dbReference type="PANTHER" id="PTHR23150">
    <property type="entry name" value="SULFATASE MODIFYING FACTOR 1, 2"/>
    <property type="match status" value="1"/>
</dbReference>
<evidence type="ECO:0000259" key="3">
    <source>
        <dbReference type="Pfam" id="PF03781"/>
    </source>
</evidence>
<gene>
    <name evidence="5" type="ORF">MNBD_ALPHA03-76</name>
</gene>
<keyword evidence="2" id="KW-0472">Membrane</keyword>
<dbReference type="AlphaFoldDB" id="A0A3B1BRK7"/>
<dbReference type="InterPro" id="IPR013229">
    <property type="entry name" value="PEGA"/>
</dbReference>
<protein>
    <recommendedName>
        <fullName evidence="6">Serine/threonine kinase</fullName>
    </recommendedName>
</protein>
<dbReference type="Pfam" id="PF03781">
    <property type="entry name" value="FGE-sulfatase"/>
    <property type="match status" value="1"/>
</dbReference>
<feature type="transmembrane region" description="Helical" evidence="2">
    <location>
        <begin position="43"/>
        <end position="63"/>
    </location>
</feature>
<dbReference type="InterPro" id="IPR016187">
    <property type="entry name" value="CTDL_fold"/>
</dbReference>
<dbReference type="PANTHER" id="PTHR23150:SF19">
    <property type="entry name" value="FORMYLGLYCINE-GENERATING ENZYME"/>
    <property type="match status" value="1"/>
</dbReference>
<dbReference type="GO" id="GO:0120147">
    <property type="term" value="F:formylglycine-generating oxidase activity"/>
    <property type="evidence" value="ECO:0007669"/>
    <property type="project" value="TreeGrafter"/>
</dbReference>
<feature type="domain" description="PEGA" evidence="4">
    <location>
        <begin position="281"/>
        <end position="346"/>
    </location>
</feature>